<dbReference type="Gene3D" id="4.10.60.10">
    <property type="entry name" value="Zinc finger, CCHC-type"/>
    <property type="match status" value="1"/>
</dbReference>
<evidence type="ECO:0000256" key="2">
    <source>
        <dbReference type="SAM" id="MobiDB-lite"/>
    </source>
</evidence>
<feature type="compositionally biased region" description="Polar residues" evidence="2">
    <location>
        <begin position="131"/>
        <end position="142"/>
    </location>
</feature>
<dbReference type="PROSITE" id="PS50158">
    <property type="entry name" value="ZF_CCHC"/>
    <property type="match status" value="1"/>
</dbReference>
<keyword evidence="1" id="KW-0862">Zinc</keyword>
<keyword evidence="1" id="KW-0479">Metal-binding</keyword>
<keyword evidence="5" id="KW-1185">Reference proteome</keyword>
<comment type="caution">
    <text evidence="4">The sequence shown here is derived from an EMBL/GenBank/DDBJ whole genome shotgun (WGS) entry which is preliminary data.</text>
</comment>
<organism evidence="4 5">
    <name type="scientific">Polarella glacialis</name>
    <name type="common">Dinoflagellate</name>
    <dbReference type="NCBI Taxonomy" id="89957"/>
    <lineage>
        <taxon>Eukaryota</taxon>
        <taxon>Sar</taxon>
        <taxon>Alveolata</taxon>
        <taxon>Dinophyceae</taxon>
        <taxon>Suessiales</taxon>
        <taxon>Suessiaceae</taxon>
        <taxon>Polarella</taxon>
    </lineage>
</organism>
<dbReference type="Proteomes" id="UP000654075">
    <property type="component" value="Unassembled WGS sequence"/>
</dbReference>
<evidence type="ECO:0000259" key="3">
    <source>
        <dbReference type="PROSITE" id="PS50158"/>
    </source>
</evidence>
<protein>
    <recommendedName>
        <fullName evidence="3">CCHC-type domain-containing protein</fullName>
    </recommendedName>
</protein>
<proteinExistence type="predicted"/>
<dbReference type="AlphaFoldDB" id="A0A813HNX2"/>
<dbReference type="InterPro" id="IPR036875">
    <property type="entry name" value="Znf_CCHC_sf"/>
</dbReference>
<evidence type="ECO:0000313" key="4">
    <source>
        <dbReference type="EMBL" id="CAE8639115.1"/>
    </source>
</evidence>
<feature type="region of interest" description="Disordered" evidence="2">
    <location>
        <begin position="96"/>
        <end position="152"/>
    </location>
</feature>
<dbReference type="GO" id="GO:0003676">
    <property type="term" value="F:nucleic acid binding"/>
    <property type="evidence" value="ECO:0007669"/>
    <property type="project" value="InterPro"/>
</dbReference>
<dbReference type="InterPro" id="IPR001878">
    <property type="entry name" value="Znf_CCHC"/>
</dbReference>
<dbReference type="SUPFAM" id="SSF57756">
    <property type="entry name" value="Retrovirus zinc finger-like domains"/>
    <property type="match status" value="1"/>
</dbReference>
<accession>A0A813HNX2</accession>
<reference evidence="4" key="1">
    <citation type="submission" date="2021-02" db="EMBL/GenBank/DDBJ databases">
        <authorList>
            <person name="Dougan E. K."/>
            <person name="Rhodes N."/>
            <person name="Thang M."/>
            <person name="Chan C."/>
        </authorList>
    </citation>
    <scope>NUCLEOTIDE SEQUENCE</scope>
</reference>
<feature type="compositionally biased region" description="Basic residues" evidence="2">
    <location>
        <begin position="96"/>
        <end position="118"/>
    </location>
</feature>
<name>A0A813HNX2_POLGL</name>
<gene>
    <name evidence="4" type="ORF">PGLA1383_LOCUS54174</name>
</gene>
<dbReference type="GO" id="GO:0008270">
    <property type="term" value="F:zinc ion binding"/>
    <property type="evidence" value="ECO:0007669"/>
    <property type="project" value="UniProtKB-KW"/>
</dbReference>
<evidence type="ECO:0000256" key="1">
    <source>
        <dbReference type="PROSITE-ProRule" id="PRU00047"/>
    </source>
</evidence>
<evidence type="ECO:0000313" key="5">
    <source>
        <dbReference type="Proteomes" id="UP000654075"/>
    </source>
</evidence>
<dbReference type="SMART" id="SM00343">
    <property type="entry name" value="ZnF_C2HC"/>
    <property type="match status" value="2"/>
</dbReference>
<dbReference type="EMBL" id="CAJNNV010032149">
    <property type="protein sequence ID" value="CAE8639115.1"/>
    <property type="molecule type" value="Genomic_DNA"/>
</dbReference>
<feature type="domain" description="CCHC-type" evidence="3">
    <location>
        <begin position="43"/>
        <end position="58"/>
    </location>
</feature>
<keyword evidence="1" id="KW-0863">Zinc-finger</keyword>
<sequence length="168" mass="18235">MKMNVEKWVLHHTAYDSGGIPVPEHVVPTPMEVDVAAVTQAGKCYRCGGRGRIARDCPTEEEETNGGDGDHCDFCGGTSHAESECWERREASVQAHKRVQERKAKGKGKGKSKSKQKGMVHEVAKEPQPTPELSAQVGTVNSAAAPGSGLSEEELYKMCRPSADPWTF</sequence>